<dbReference type="RefSeq" id="WP_339961041.1">
    <property type="nucleotide sequence ID" value="NZ_JAWMWH010000003.1"/>
</dbReference>
<keyword evidence="1" id="KW-0472">Membrane</keyword>
<feature type="transmembrane region" description="Helical" evidence="1">
    <location>
        <begin position="47"/>
        <end position="67"/>
    </location>
</feature>
<feature type="transmembrane region" description="Helical" evidence="1">
    <location>
        <begin position="73"/>
        <end position="89"/>
    </location>
</feature>
<feature type="transmembrane region" description="Helical" evidence="1">
    <location>
        <begin position="6"/>
        <end position="26"/>
    </location>
</feature>
<gene>
    <name evidence="2" type="ORF">R4146_08640</name>
</gene>
<accession>A0ABU8SP29</accession>
<sequence>MEIFIIDLYAIASAIWLIASFSHFIIAWYEYSITNKTTTTFWREHGFGIIILLIAFIVLWIIHLPVFTTNPPLLEFAFMIAIIVGIPTVKQPMHQLYINLKNYEE</sequence>
<evidence type="ECO:0000313" key="3">
    <source>
        <dbReference type="Proteomes" id="UP001370590"/>
    </source>
</evidence>
<name>A0ABU8SP29_9LACO</name>
<keyword evidence="3" id="KW-1185">Reference proteome</keyword>
<protein>
    <submittedName>
        <fullName evidence="2">Uncharacterized protein</fullName>
    </submittedName>
</protein>
<organism evidence="2 3">
    <name type="scientific">Nicoliella lavandulae</name>
    <dbReference type="NCBI Taxonomy" id="3082954"/>
    <lineage>
        <taxon>Bacteria</taxon>
        <taxon>Bacillati</taxon>
        <taxon>Bacillota</taxon>
        <taxon>Bacilli</taxon>
        <taxon>Lactobacillales</taxon>
        <taxon>Lactobacillaceae</taxon>
        <taxon>Nicoliella</taxon>
    </lineage>
</organism>
<evidence type="ECO:0000313" key="2">
    <source>
        <dbReference type="EMBL" id="MEJ6401203.1"/>
    </source>
</evidence>
<reference evidence="2 3" key="1">
    <citation type="submission" date="2023-10" db="EMBL/GenBank/DDBJ databases">
        <title>Nicoliella lavandulae sp. nov. isolated from Lavandula angustifolia flowers.</title>
        <authorList>
            <person name="Alcantara C."/>
            <person name="Zuniga M."/>
            <person name="Landete J.M."/>
            <person name="Monedero V."/>
        </authorList>
    </citation>
    <scope>NUCLEOTIDE SEQUENCE [LARGE SCALE GENOMIC DNA]</scope>
    <source>
        <strain evidence="2 3">Es01</strain>
    </source>
</reference>
<keyword evidence="1" id="KW-1133">Transmembrane helix</keyword>
<evidence type="ECO:0000256" key="1">
    <source>
        <dbReference type="SAM" id="Phobius"/>
    </source>
</evidence>
<dbReference type="Proteomes" id="UP001370590">
    <property type="component" value="Unassembled WGS sequence"/>
</dbReference>
<proteinExistence type="predicted"/>
<dbReference type="EMBL" id="JAWMWH010000003">
    <property type="protein sequence ID" value="MEJ6401203.1"/>
    <property type="molecule type" value="Genomic_DNA"/>
</dbReference>
<keyword evidence="1" id="KW-0812">Transmembrane</keyword>
<comment type="caution">
    <text evidence="2">The sequence shown here is derived from an EMBL/GenBank/DDBJ whole genome shotgun (WGS) entry which is preliminary data.</text>
</comment>